<dbReference type="SUPFAM" id="SSF52768">
    <property type="entry name" value="Arginase/deacetylase"/>
    <property type="match status" value="1"/>
</dbReference>
<dbReference type="GO" id="GO:0030145">
    <property type="term" value="F:manganese ion binding"/>
    <property type="evidence" value="ECO:0007669"/>
    <property type="project" value="TreeGrafter"/>
</dbReference>
<feature type="binding site" evidence="10">
    <location>
        <position position="141"/>
    </location>
    <ligand>
        <name>Mn(2+)</name>
        <dbReference type="ChEBI" id="CHEBI:29035"/>
        <label>1</label>
    </ligand>
</feature>
<feature type="binding site" evidence="10">
    <location>
        <position position="246"/>
    </location>
    <ligand>
        <name>Mn(2+)</name>
        <dbReference type="ChEBI" id="CHEBI:29035"/>
        <label>1</label>
    </ligand>
</feature>
<evidence type="ECO:0000256" key="5">
    <source>
        <dbReference type="ARBA" id="ARBA00022723"/>
    </source>
</evidence>
<dbReference type="GO" id="GO:0004053">
    <property type="term" value="F:arginase activity"/>
    <property type="evidence" value="ECO:0007669"/>
    <property type="project" value="UniProtKB-UniRule"/>
</dbReference>
<dbReference type="PRINTS" id="PR00116">
    <property type="entry name" value="ARGINASE"/>
</dbReference>
<keyword evidence="7 10" id="KW-0464">Manganese</keyword>
<evidence type="ECO:0000256" key="10">
    <source>
        <dbReference type="PIRSR" id="PIRSR036979-1"/>
    </source>
</evidence>
<dbReference type="InterPro" id="IPR020855">
    <property type="entry name" value="Ureohydrolase_Mn_BS"/>
</dbReference>
<keyword evidence="5 10" id="KW-0479">Metal-binding</keyword>
<dbReference type="CDD" id="cd09989">
    <property type="entry name" value="Arginase"/>
    <property type="match status" value="1"/>
</dbReference>
<protein>
    <recommendedName>
        <fullName evidence="3 9">Arginase</fullName>
        <ecNumber evidence="2 9">3.5.3.1</ecNumber>
    </recommendedName>
</protein>
<comment type="pathway">
    <text evidence="1">Nitrogen metabolism; urea cycle; L-ornithine and urea from L-arginine: step 1/1.</text>
</comment>
<feature type="binding site" evidence="10">
    <location>
        <position position="143"/>
    </location>
    <ligand>
        <name>Mn(2+)</name>
        <dbReference type="ChEBI" id="CHEBI:29035"/>
        <label>1</label>
    </ligand>
</feature>
<evidence type="ECO:0000256" key="11">
    <source>
        <dbReference type="PROSITE-ProRule" id="PRU00742"/>
    </source>
</evidence>
<keyword evidence="4 13" id="KW-0056">Arginine metabolism</keyword>
<evidence type="ECO:0000256" key="8">
    <source>
        <dbReference type="ARBA" id="ARBA00047391"/>
    </source>
</evidence>
<dbReference type="Pfam" id="PF00491">
    <property type="entry name" value="Arginase"/>
    <property type="match status" value="1"/>
</dbReference>
<dbReference type="AlphaFoldDB" id="N6V6Y0"/>
<sequence>MPTRQPLTFGAMPMNTQSTPITLIGVPLEEGSGRRGAGMGPTALRIAGIETTLTELGHRVTDGGDLRPAPAADLPDDPQAHNLKIVGAFTRALEAKVYDVASSGGFPLILGGDHSLSMGSVSGMARHAAEVGRPLFVLWLDAHSDFNSPATSPSGNIHGMPVAFFCGEAEIANVLQAGRPLVDPTKVFQVGIRSVDPREREEIREHGVNVFDMRSLDEQGVAAIMRKVLDTVGAANGLLHVSFDVDFLDPDIAPGVGTTVPGGATYREAHLIMEMLSDSNLVSSLDLVELNPFLDDRGKSARVLVEMAASLFGRRIFDRPTRAA</sequence>
<dbReference type="FunFam" id="3.40.800.10:FF:000012">
    <property type="entry name" value="Arginase"/>
    <property type="match status" value="1"/>
</dbReference>
<dbReference type="Proteomes" id="UP000012429">
    <property type="component" value="Unassembled WGS sequence"/>
</dbReference>
<evidence type="ECO:0000256" key="9">
    <source>
        <dbReference type="NCBIfam" id="TIGR01229"/>
    </source>
</evidence>
<feature type="binding site" evidence="10">
    <location>
        <position position="114"/>
    </location>
    <ligand>
        <name>Mn(2+)</name>
        <dbReference type="ChEBI" id="CHEBI:29035"/>
        <label>1</label>
    </ligand>
</feature>
<evidence type="ECO:0000256" key="2">
    <source>
        <dbReference type="ARBA" id="ARBA00012168"/>
    </source>
</evidence>
<accession>N6V6Y0</accession>
<name>N6V6Y0_9HYPH</name>
<evidence type="ECO:0000313" key="15">
    <source>
        <dbReference type="Proteomes" id="UP000012429"/>
    </source>
</evidence>
<reference evidence="14 15" key="1">
    <citation type="journal article" date="2012" name="BMC Genomics">
        <title>Genomic basis of broad host range and environmental adaptability of Rhizobium tropici CIAT 899 and Rhizobium sp. PRF 81 which are used in inoculants for common bean (Phaseolus vulgaris L.).</title>
        <authorList>
            <person name="Ormeno-Orrillo E."/>
            <person name="Menna P."/>
            <person name="Almeida L.G."/>
            <person name="Ollero F.J."/>
            <person name="Nicolas M.F."/>
            <person name="Pains Rodrigues E."/>
            <person name="Shigueyoshi Nakatani A."/>
            <person name="Silva Batista J.S."/>
            <person name="Oliveira Chueire L.M."/>
            <person name="Souza R.C."/>
            <person name="Ribeiro Vasconcelos A.T."/>
            <person name="Megias M."/>
            <person name="Hungria M."/>
            <person name="Martinez-Romero E."/>
        </authorList>
    </citation>
    <scope>NUCLEOTIDE SEQUENCE [LARGE SCALE GENOMIC DNA]</scope>
    <source>
        <strain evidence="14 15">PRF 81</strain>
    </source>
</reference>
<dbReference type="GO" id="GO:0005737">
    <property type="term" value="C:cytoplasm"/>
    <property type="evidence" value="ECO:0007669"/>
    <property type="project" value="TreeGrafter"/>
</dbReference>
<evidence type="ECO:0000256" key="1">
    <source>
        <dbReference type="ARBA" id="ARBA00005098"/>
    </source>
</evidence>
<dbReference type="InterPro" id="IPR006035">
    <property type="entry name" value="Ureohydrolase"/>
</dbReference>
<organism evidence="14 15">
    <name type="scientific">Rhizobium freirei PRF 81</name>
    <dbReference type="NCBI Taxonomy" id="363754"/>
    <lineage>
        <taxon>Bacteria</taxon>
        <taxon>Pseudomonadati</taxon>
        <taxon>Pseudomonadota</taxon>
        <taxon>Alphaproteobacteria</taxon>
        <taxon>Hyphomicrobiales</taxon>
        <taxon>Rhizobiaceae</taxon>
        <taxon>Rhizobium/Agrobacterium group</taxon>
        <taxon>Rhizobium</taxon>
    </lineage>
</organism>
<feature type="binding site" evidence="10">
    <location>
        <position position="145"/>
    </location>
    <ligand>
        <name>Mn(2+)</name>
        <dbReference type="ChEBI" id="CHEBI:29035"/>
        <label>1</label>
    </ligand>
</feature>
<keyword evidence="15" id="KW-1185">Reference proteome</keyword>
<keyword evidence="6 12" id="KW-0378">Hydrolase</keyword>
<evidence type="ECO:0000256" key="3">
    <source>
        <dbReference type="ARBA" id="ARBA00018123"/>
    </source>
</evidence>
<dbReference type="GO" id="GO:0000050">
    <property type="term" value="P:urea cycle"/>
    <property type="evidence" value="ECO:0007669"/>
    <property type="project" value="UniProtKB-UniPathway"/>
</dbReference>
<evidence type="ECO:0000256" key="13">
    <source>
        <dbReference type="RuleBase" id="RU361159"/>
    </source>
</evidence>
<proteinExistence type="inferred from homology"/>
<dbReference type="UniPathway" id="UPA00158">
    <property type="reaction ID" value="UER00270"/>
</dbReference>
<comment type="catalytic activity">
    <reaction evidence="8 13">
        <text>L-arginine + H2O = urea + L-ornithine</text>
        <dbReference type="Rhea" id="RHEA:20569"/>
        <dbReference type="ChEBI" id="CHEBI:15377"/>
        <dbReference type="ChEBI" id="CHEBI:16199"/>
        <dbReference type="ChEBI" id="CHEBI:32682"/>
        <dbReference type="ChEBI" id="CHEBI:46911"/>
        <dbReference type="EC" id="3.5.3.1"/>
    </reaction>
</comment>
<dbReference type="EMBL" id="AQHN01000005">
    <property type="protein sequence ID" value="ENN89555.1"/>
    <property type="molecule type" value="Genomic_DNA"/>
</dbReference>
<dbReference type="NCBIfam" id="TIGR01229">
    <property type="entry name" value="rocF_arginase"/>
    <property type="match status" value="1"/>
</dbReference>
<dbReference type="PIRSF" id="PIRSF036979">
    <property type="entry name" value="Arginase"/>
    <property type="match status" value="1"/>
</dbReference>
<dbReference type="InterPro" id="IPR014033">
    <property type="entry name" value="Arginase"/>
</dbReference>
<dbReference type="PROSITE" id="PS01053">
    <property type="entry name" value="ARGINASE_1"/>
    <property type="match status" value="1"/>
</dbReference>
<evidence type="ECO:0000256" key="12">
    <source>
        <dbReference type="RuleBase" id="RU003684"/>
    </source>
</evidence>
<evidence type="ECO:0000313" key="14">
    <source>
        <dbReference type="EMBL" id="ENN89555.1"/>
    </source>
</evidence>
<feature type="binding site" evidence="10">
    <location>
        <position position="244"/>
    </location>
    <ligand>
        <name>Mn(2+)</name>
        <dbReference type="ChEBI" id="CHEBI:29035"/>
        <label>1</label>
    </ligand>
</feature>
<evidence type="ECO:0000256" key="6">
    <source>
        <dbReference type="ARBA" id="ARBA00022801"/>
    </source>
</evidence>
<dbReference type="STRING" id="363754.RHSP_60192"/>
<dbReference type="PANTHER" id="PTHR43782">
    <property type="entry name" value="ARGINASE"/>
    <property type="match status" value="1"/>
</dbReference>
<gene>
    <name evidence="14" type="primary">argI</name>
    <name evidence="14" type="ORF">RHSP_60192</name>
</gene>
<evidence type="ECO:0000256" key="7">
    <source>
        <dbReference type="ARBA" id="ARBA00023211"/>
    </source>
</evidence>
<comment type="similarity">
    <text evidence="11 12">Belongs to the arginase family.</text>
</comment>
<dbReference type="InterPro" id="IPR023696">
    <property type="entry name" value="Ureohydrolase_dom_sf"/>
</dbReference>
<dbReference type="PANTHER" id="PTHR43782:SF3">
    <property type="entry name" value="ARGINASE"/>
    <property type="match status" value="1"/>
</dbReference>
<dbReference type="PROSITE" id="PS51409">
    <property type="entry name" value="ARGINASE_2"/>
    <property type="match status" value="1"/>
</dbReference>
<dbReference type="Gene3D" id="3.40.800.10">
    <property type="entry name" value="Ureohydrolase domain"/>
    <property type="match status" value="1"/>
</dbReference>
<comment type="caution">
    <text evidence="14">The sequence shown here is derived from an EMBL/GenBank/DDBJ whole genome shotgun (WGS) entry which is preliminary data.</text>
</comment>
<comment type="cofactor">
    <cofactor evidence="10 13">
        <name>Mn(2+)</name>
        <dbReference type="ChEBI" id="CHEBI:29035"/>
    </cofactor>
    <text evidence="10 13">Binds 2 manganese ions per subunit.</text>
</comment>
<dbReference type="PATRIC" id="fig|363754.4.peg.324"/>
<dbReference type="EC" id="3.5.3.1" evidence="2 9"/>
<evidence type="ECO:0000256" key="4">
    <source>
        <dbReference type="ARBA" id="ARBA00022503"/>
    </source>
</evidence>
<dbReference type="GO" id="GO:0006525">
    <property type="term" value="P:arginine metabolic process"/>
    <property type="evidence" value="ECO:0007669"/>
    <property type="project" value="UniProtKB-KW"/>
</dbReference>